<dbReference type="RefSeq" id="WP_373656509.1">
    <property type="nucleotide sequence ID" value="NZ_JBGUAW010000008.1"/>
</dbReference>
<keyword evidence="3" id="KW-1185">Reference proteome</keyword>
<evidence type="ECO:0000313" key="3">
    <source>
        <dbReference type="Proteomes" id="UP001575181"/>
    </source>
</evidence>
<name>A0ABV4TWL6_9GAMM</name>
<dbReference type="Pfam" id="PF04246">
    <property type="entry name" value="RseC_MucC"/>
    <property type="match status" value="1"/>
</dbReference>
<feature type="transmembrane region" description="Helical" evidence="1">
    <location>
        <begin position="78"/>
        <end position="100"/>
    </location>
</feature>
<keyword evidence="1" id="KW-0472">Membrane</keyword>
<dbReference type="PANTHER" id="PTHR35867:SF1">
    <property type="entry name" value="PROTEIN RSEC"/>
    <property type="match status" value="1"/>
</dbReference>
<keyword evidence="1" id="KW-1133">Transmembrane helix</keyword>
<dbReference type="InterPro" id="IPR007359">
    <property type="entry name" value="SigmaE_reg_RseC_MucC"/>
</dbReference>
<organism evidence="2 3">
    <name type="scientific">Thiohalorhabdus methylotrophus</name>
    <dbReference type="NCBI Taxonomy" id="3242694"/>
    <lineage>
        <taxon>Bacteria</taxon>
        <taxon>Pseudomonadati</taxon>
        <taxon>Pseudomonadota</taxon>
        <taxon>Gammaproteobacteria</taxon>
        <taxon>Thiohalorhabdales</taxon>
        <taxon>Thiohalorhabdaceae</taxon>
        <taxon>Thiohalorhabdus</taxon>
    </lineage>
</organism>
<accession>A0ABV4TWL6</accession>
<reference evidence="2 3" key="1">
    <citation type="submission" date="2024-08" db="EMBL/GenBank/DDBJ databases">
        <title>Whole-genome sequencing of halo(alkali)philic microorganisms from hypersaline lakes.</title>
        <authorList>
            <person name="Sorokin D.Y."/>
            <person name="Merkel A.Y."/>
            <person name="Messina E."/>
            <person name="Yakimov M."/>
        </authorList>
    </citation>
    <scope>NUCLEOTIDE SEQUENCE [LARGE SCALE GENOMIC DNA]</scope>
    <source>
        <strain evidence="2 3">Cl-TMA</strain>
    </source>
</reference>
<dbReference type="EMBL" id="JBGUAW010000008">
    <property type="protein sequence ID" value="MFA9461729.1"/>
    <property type="molecule type" value="Genomic_DNA"/>
</dbReference>
<gene>
    <name evidence="2" type="ORF">ACERLL_12950</name>
</gene>
<keyword evidence="1" id="KW-0812">Transmembrane</keyword>
<dbReference type="PIRSF" id="PIRSF004923">
    <property type="entry name" value="RseC"/>
    <property type="match status" value="1"/>
</dbReference>
<evidence type="ECO:0000313" key="2">
    <source>
        <dbReference type="EMBL" id="MFA9461729.1"/>
    </source>
</evidence>
<comment type="caution">
    <text evidence="2">The sequence shown here is derived from an EMBL/GenBank/DDBJ whole genome shotgun (WGS) entry which is preliminary data.</text>
</comment>
<protein>
    <submittedName>
        <fullName evidence="2">SoxR reducing system RseC family protein</fullName>
    </submittedName>
</protein>
<dbReference type="PANTHER" id="PTHR35867">
    <property type="entry name" value="PROTEIN RSEC"/>
    <property type="match status" value="1"/>
</dbReference>
<proteinExistence type="predicted"/>
<feature type="transmembrane region" description="Helical" evidence="1">
    <location>
        <begin position="112"/>
        <end position="131"/>
    </location>
</feature>
<dbReference type="Proteomes" id="UP001575181">
    <property type="component" value="Unassembled WGS sequence"/>
</dbReference>
<sequence length="170" mass="17536">MVEAEATVVSVEGGLVEVEASGDGEGCGKCHTAGGCGGSAGRTILGTRVGTASRLRVPTDLALQPGDRVLVGLPQGGYLRASVALYLVPLVGLFAAAGMTEWLLAQLALREAADVLTLLAGLAGLGGGFLWQRGFGRRFADDPRYRPRVLRRVANRPPEAKKVSAPAIGT</sequence>
<dbReference type="InterPro" id="IPR026268">
    <property type="entry name" value="RseC"/>
</dbReference>
<evidence type="ECO:0000256" key="1">
    <source>
        <dbReference type="SAM" id="Phobius"/>
    </source>
</evidence>